<comment type="catalytic activity">
    <reaction evidence="8">
        <text>(sulfur carrier)-H + L-cysteine = (sulfur carrier)-SH + L-alanine</text>
        <dbReference type="Rhea" id="RHEA:43892"/>
        <dbReference type="Rhea" id="RHEA-COMP:14737"/>
        <dbReference type="Rhea" id="RHEA-COMP:14739"/>
        <dbReference type="ChEBI" id="CHEBI:29917"/>
        <dbReference type="ChEBI" id="CHEBI:35235"/>
        <dbReference type="ChEBI" id="CHEBI:57972"/>
        <dbReference type="ChEBI" id="CHEBI:64428"/>
        <dbReference type="EC" id="2.8.1.7"/>
    </reaction>
</comment>
<dbReference type="Gene3D" id="3.40.640.10">
    <property type="entry name" value="Type I PLP-dependent aspartate aminotransferase-like (Major domain)"/>
    <property type="match status" value="1"/>
</dbReference>
<dbReference type="InterPro" id="IPR015421">
    <property type="entry name" value="PyrdxlP-dep_Trfase_major"/>
</dbReference>
<evidence type="ECO:0000313" key="12">
    <source>
        <dbReference type="Proteomes" id="UP001593940"/>
    </source>
</evidence>
<dbReference type="InterPro" id="IPR000192">
    <property type="entry name" value="Aminotrans_V_dom"/>
</dbReference>
<dbReference type="PROSITE" id="PS00595">
    <property type="entry name" value="AA_TRANSFER_CLASS_5"/>
    <property type="match status" value="1"/>
</dbReference>
<dbReference type="InterPro" id="IPR015422">
    <property type="entry name" value="PyrdxlP-dep_Trfase_small"/>
</dbReference>
<evidence type="ECO:0000256" key="9">
    <source>
        <dbReference type="RuleBase" id="RU004504"/>
    </source>
</evidence>
<evidence type="ECO:0000256" key="1">
    <source>
        <dbReference type="ARBA" id="ARBA00001933"/>
    </source>
</evidence>
<comment type="caution">
    <text evidence="11">The sequence shown here is derived from an EMBL/GenBank/DDBJ whole genome shotgun (WGS) entry which is preliminary data.</text>
</comment>
<evidence type="ECO:0000256" key="2">
    <source>
        <dbReference type="ARBA" id="ARBA00006490"/>
    </source>
</evidence>
<dbReference type="PANTHER" id="PTHR11601:SF34">
    <property type="entry name" value="CYSTEINE DESULFURASE"/>
    <property type="match status" value="1"/>
</dbReference>
<dbReference type="InterPro" id="IPR020578">
    <property type="entry name" value="Aminotrans_V_PyrdxlP_BS"/>
</dbReference>
<dbReference type="Pfam" id="PF00266">
    <property type="entry name" value="Aminotran_5"/>
    <property type="match status" value="1"/>
</dbReference>
<protein>
    <recommendedName>
        <fullName evidence="3">cysteine desulfurase</fullName>
        <ecNumber evidence="3">2.8.1.7</ecNumber>
    </recommendedName>
</protein>
<evidence type="ECO:0000259" key="10">
    <source>
        <dbReference type="Pfam" id="PF00266"/>
    </source>
</evidence>
<evidence type="ECO:0000256" key="5">
    <source>
        <dbReference type="ARBA" id="ARBA00022898"/>
    </source>
</evidence>
<dbReference type="Proteomes" id="UP001593940">
    <property type="component" value="Unassembled WGS sequence"/>
</dbReference>
<comment type="similarity">
    <text evidence="2">Belongs to the class-V pyridoxal-phosphate-dependent aminotransferase family. NifS/IscS subfamily.</text>
</comment>
<evidence type="ECO:0000256" key="7">
    <source>
        <dbReference type="ARBA" id="ARBA00023014"/>
    </source>
</evidence>
<name>A0ABV6YG06_9HYPH</name>
<dbReference type="EMBL" id="JBHOMY010000121">
    <property type="protein sequence ID" value="MFC1460213.1"/>
    <property type="molecule type" value="Genomic_DNA"/>
</dbReference>
<comment type="cofactor">
    <cofactor evidence="1 9">
        <name>pyridoxal 5'-phosphate</name>
        <dbReference type="ChEBI" id="CHEBI:597326"/>
    </cofactor>
</comment>
<sequence>MLAAARALANEGFEIDVVPIGSDGVVDIDAVAACIDERTAIVSVMAVNNEVGVIQPITAIGAICRSAGALFHSDCAQALTAIPIDVQAWNVDLLSLSAHKAYGPKGIGALYVRRAIRSRVRPLMFGGGQEEGLRPGTLPTTLCVGFGAACKILTHELDVESLRMAAMRDRLFRLLSLSCPDVMINGAREPRHPGNLNIRFPRVDADLLLAAARPRLAIATGSACTSGIPEPSHVLLAMGLNSEEAGESVRVSLGRFTTADEIAETAEILIAAAREAREPTVPNPICHDR</sequence>
<organism evidence="11 12">
    <name type="scientific">Microvirga arabica</name>
    <dbReference type="NCBI Taxonomy" id="1128671"/>
    <lineage>
        <taxon>Bacteria</taxon>
        <taxon>Pseudomonadati</taxon>
        <taxon>Pseudomonadota</taxon>
        <taxon>Alphaproteobacteria</taxon>
        <taxon>Hyphomicrobiales</taxon>
        <taxon>Methylobacteriaceae</taxon>
        <taxon>Microvirga</taxon>
    </lineage>
</organism>
<gene>
    <name evidence="11" type="ORF">ACETIH_26610</name>
</gene>
<accession>A0ABV6YG06</accession>
<dbReference type="RefSeq" id="WP_377031509.1">
    <property type="nucleotide sequence ID" value="NZ_JBHOMY010000121.1"/>
</dbReference>
<dbReference type="EC" id="2.8.1.7" evidence="3"/>
<dbReference type="SUPFAM" id="SSF53383">
    <property type="entry name" value="PLP-dependent transferases"/>
    <property type="match status" value="1"/>
</dbReference>
<evidence type="ECO:0000256" key="6">
    <source>
        <dbReference type="ARBA" id="ARBA00023004"/>
    </source>
</evidence>
<dbReference type="PANTHER" id="PTHR11601">
    <property type="entry name" value="CYSTEINE DESULFURYLASE FAMILY MEMBER"/>
    <property type="match status" value="1"/>
</dbReference>
<evidence type="ECO:0000313" key="11">
    <source>
        <dbReference type="EMBL" id="MFC1460213.1"/>
    </source>
</evidence>
<evidence type="ECO:0000256" key="3">
    <source>
        <dbReference type="ARBA" id="ARBA00012239"/>
    </source>
</evidence>
<feature type="domain" description="Aminotransferase class V" evidence="10">
    <location>
        <begin position="3"/>
        <end position="262"/>
    </location>
</feature>
<evidence type="ECO:0000256" key="4">
    <source>
        <dbReference type="ARBA" id="ARBA00022723"/>
    </source>
</evidence>
<keyword evidence="12" id="KW-1185">Reference proteome</keyword>
<evidence type="ECO:0000256" key="8">
    <source>
        <dbReference type="ARBA" id="ARBA00050776"/>
    </source>
</evidence>
<keyword evidence="5" id="KW-0663">Pyridoxal phosphate</keyword>
<dbReference type="InterPro" id="IPR015424">
    <property type="entry name" value="PyrdxlP-dep_Trfase"/>
</dbReference>
<dbReference type="Gene3D" id="3.90.1150.10">
    <property type="entry name" value="Aspartate Aminotransferase, domain 1"/>
    <property type="match status" value="1"/>
</dbReference>
<keyword evidence="6" id="KW-0408">Iron</keyword>
<keyword evidence="4" id="KW-0479">Metal-binding</keyword>
<reference evidence="11 12" key="1">
    <citation type="submission" date="2024-09" db="EMBL/GenBank/DDBJ databases">
        <title>Nodulacao em especies de Leguminosae Basais da Amazonia e Caracterizacao dos Rizobios e Bacterias Associadas aos Nodulos.</title>
        <authorList>
            <person name="Jambeiro I.C.A."/>
            <person name="Lopes I.S."/>
            <person name="Aguiar E.R.G.R."/>
            <person name="Santos A.F.J."/>
            <person name="Dos Santos J.M.F."/>
            <person name="Gross E."/>
        </authorList>
    </citation>
    <scope>NUCLEOTIDE SEQUENCE [LARGE SCALE GENOMIC DNA]</scope>
    <source>
        <strain evidence="11 12">BRUESC1165</strain>
    </source>
</reference>
<proteinExistence type="inferred from homology"/>
<keyword evidence="7" id="KW-0411">Iron-sulfur</keyword>